<dbReference type="EC" id="6.3.2.1" evidence="8"/>
<evidence type="ECO:0000313" key="10">
    <source>
        <dbReference type="EMBL" id="GGH45101.1"/>
    </source>
</evidence>
<dbReference type="GO" id="GO:0015940">
    <property type="term" value="P:pantothenate biosynthetic process"/>
    <property type="evidence" value="ECO:0007669"/>
    <property type="project" value="UniProtKB-UniRule"/>
</dbReference>
<dbReference type="PANTHER" id="PTHR21299">
    <property type="entry name" value="CYTIDYLATE KINASE/PANTOATE-BETA-ALANINE LIGASE"/>
    <property type="match status" value="1"/>
</dbReference>
<comment type="miscellaneous">
    <text evidence="8">The reaction proceeds by a bi uni uni bi ping pong mechanism.</text>
</comment>
<evidence type="ECO:0000256" key="8">
    <source>
        <dbReference type="HAMAP-Rule" id="MF_00158"/>
    </source>
</evidence>
<dbReference type="GO" id="GO:0005829">
    <property type="term" value="C:cytosol"/>
    <property type="evidence" value="ECO:0007669"/>
    <property type="project" value="TreeGrafter"/>
</dbReference>
<feature type="active site" description="Proton donor" evidence="8">
    <location>
        <position position="36"/>
    </location>
</feature>
<evidence type="ECO:0000313" key="11">
    <source>
        <dbReference type="Proteomes" id="UP000657592"/>
    </source>
</evidence>
<keyword evidence="6 8" id="KW-0067">ATP-binding</keyword>
<dbReference type="HAMAP" id="MF_00158">
    <property type="entry name" value="PanC"/>
    <property type="match status" value="1"/>
</dbReference>
<comment type="pathway">
    <text evidence="1 8">Cofactor biosynthesis; (R)-pantothenate biosynthesis; (R)-pantothenate from (R)-pantoate and beta-alanine: step 1/1.</text>
</comment>
<feature type="binding site" evidence="8">
    <location>
        <begin position="146"/>
        <end position="149"/>
    </location>
    <ligand>
        <name>ATP</name>
        <dbReference type="ChEBI" id="CHEBI:30616"/>
    </ligand>
</feature>
<reference evidence="10" key="1">
    <citation type="journal article" date="2014" name="Int. J. Syst. Evol. Microbiol.">
        <title>Complete genome sequence of Corynebacterium casei LMG S-19264T (=DSM 44701T), isolated from a smear-ripened cheese.</title>
        <authorList>
            <consortium name="US DOE Joint Genome Institute (JGI-PGF)"/>
            <person name="Walter F."/>
            <person name="Albersmeier A."/>
            <person name="Kalinowski J."/>
            <person name="Ruckert C."/>
        </authorList>
    </citation>
    <scope>NUCLEOTIDE SEQUENCE</scope>
    <source>
        <strain evidence="10">CGMCC 1.15794</strain>
    </source>
</reference>
<keyword evidence="8" id="KW-0963">Cytoplasm</keyword>
<proteinExistence type="inferred from homology"/>
<comment type="caution">
    <text evidence="8">Lacks conserved residue(s) required for the propagation of feature annotation.</text>
</comment>
<comment type="function">
    <text evidence="8">Catalyzes the condensation of pantoate with beta-alanine in an ATP-dependent reaction via a pantoyl-adenylate intermediate.</text>
</comment>
<comment type="subcellular location">
    <subcellularLocation>
        <location evidence="8">Cytoplasm</location>
    </subcellularLocation>
</comment>
<keyword evidence="11" id="KW-1185">Reference proteome</keyword>
<dbReference type="InterPro" id="IPR014729">
    <property type="entry name" value="Rossmann-like_a/b/a_fold"/>
</dbReference>
<dbReference type="EMBL" id="BMJY01000008">
    <property type="protein sequence ID" value="GGH45101.1"/>
    <property type="molecule type" value="Genomic_DNA"/>
</dbReference>
<organism evidence="10 11">
    <name type="scientific">Microbacterium album</name>
    <dbReference type="NCBI Taxonomy" id="2053191"/>
    <lineage>
        <taxon>Bacteria</taxon>
        <taxon>Bacillati</taxon>
        <taxon>Actinomycetota</taxon>
        <taxon>Actinomycetes</taxon>
        <taxon>Micrococcales</taxon>
        <taxon>Microbacteriaceae</taxon>
        <taxon>Microbacterium</taxon>
    </lineage>
</organism>
<reference evidence="10" key="2">
    <citation type="submission" date="2020-09" db="EMBL/GenBank/DDBJ databases">
        <authorList>
            <person name="Sun Q."/>
            <person name="Zhou Y."/>
        </authorList>
    </citation>
    <scope>NUCLEOTIDE SEQUENCE</scope>
    <source>
        <strain evidence="10">CGMCC 1.15794</strain>
    </source>
</reference>
<evidence type="ECO:0000256" key="9">
    <source>
        <dbReference type="SAM" id="MobiDB-lite"/>
    </source>
</evidence>
<gene>
    <name evidence="8 10" type="primary">panC</name>
    <name evidence="10" type="ORF">GCM10010921_20260</name>
</gene>
<feature type="binding site" evidence="8">
    <location>
        <position position="175"/>
    </location>
    <ligand>
        <name>ATP</name>
        <dbReference type="ChEBI" id="CHEBI:30616"/>
    </ligand>
</feature>
<evidence type="ECO:0000256" key="3">
    <source>
        <dbReference type="ARBA" id="ARBA00022598"/>
    </source>
</evidence>
<dbReference type="InterPro" id="IPR042176">
    <property type="entry name" value="Pantoate_ligase_C"/>
</dbReference>
<dbReference type="PANTHER" id="PTHR21299:SF1">
    <property type="entry name" value="PANTOATE--BETA-ALANINE LIGASE"/>
    <property type="match status" value="1"/>
</dbReference>
<keyword evidence="5 8" id="KW-0547">Nucleotide-binding</keyword>
<dbReference type="RefSeq" id="WP_188756171.1">
    <property type="nucleotide sequence ID" value="NZ_BMJY01000008.1"/>
</dbReference>
<dbReference type="SUPFAM" id="SSF52374">
    <property type="entry name" value="Nucleotidylyl transferase"/>
    <property type="match status" value="1"/>
</dbReference>
<evidence type="ECO:0000256" key="4">
    <source>
        <dbReference type="ARBA" id="ARBA00022655"/>
    </source>
</evidence>
<comment type="similarity">
    <text evidence="2 8">Belongs to the pantothenate synthetase family.</text>
</comment>
<comment type="caution">
    <text evidence="10">The sequence shown here is derived from an EMBL/GenBank/DDBJ whole genome shotgun (WGS) entry which is preliminary data.</text>
</comment>
<dbReference type="Pfam" id="PF02569">
    <property type="entry name" value="Pantoate_ligase"/>
    <property type="match status" value="1"/>
</dbReference>
<evidence type="ECO:0000256" key="2">
    <source>
        <dbReference type="ARBA" id="ARBA00009256"/>
    </source>
</evidence>
<dbReference type="AlphaFoldDB" id="A0A917IEH9"/>
<dbReference type="Gene3D" id="3.30.1300.10">
    <property type="entry name" value="Pantoate-beta-alanine ligase, C-terminal domain"/>
    <property type="match status" value="1"/>
</dbReference>
<dbReference type="GO" id="GO:0004592">
    <property type="term" value="F:pantoate-beta-alanine ligase activity"/>
    <property type="evidence" value="ECO:0007669"/>
    <property type="project" value="UniProtKB-UniRule"/>
</dbReference>
<dbReference type="Gene3D" id="3.40.50.620">
    <property type="entry name" value="HUPs"/>
    <property type="match status" value="1"/>
</dbReference>
<evidence type="ECO:0000256" key="6">
    <source>
        <dbReference type="ARBA" id="ARBA00022840"/>
    </source>
</evidence>
<dbReference type="Proteomes" id="UP000657592">
    <property type="component" value="Unassembled WGS sequence"/>
</dbReference>
<name>A0A917IEH9_9MICO</name>
<keyword evidence="3 8" id="KW-0436">Ligase</keyword>
<feature type="region of interest" description="Disordered" evidence="9">
    <location>
        <begin position="281"/>
        <end position="301"/>
    </location>
</feature>
<comment type="subunit">
    <text evidence="8">Homodimer.</text>
</comment>
<evidence type="ECO:0000256" key="5">
    <source>
        <dbReference type="ARBA" id="ARBA00022741"/>
    </source>
</evidence>
<accession>A0A917IEH9</accession>
<comment type="catalytic activity">
    <reaction evidence="7 8">
        <text>(R)-pantoate + beta-alanine + ATP = (R)-pantothenate + AMP + diphosphate + H(+)</text>
        <dbReference type="Rhea" id="RHEA:10912"/>
        <dbReference type="ChEBI" id="CHEBI:15378"/>
        <dbReference type="ChEBI" id="CHEBI:15980"/>
        <dbReference type="ChEBI" id="CHEBI:29032"/>
        <dbReference type="ChEBI" id="CHEBI:30616"/>
        <dbReference type="ChEBI" id="CHEBI:33019"/>
        <dbReference type="ChEBI" id="CHEBI:57966"/>
        <dbReference type="ChEBI" id="CHEBI:456215"/>
        <dbReference type="EC" id="6.3.2.1"/>
    </reaction>
</comment>
<feature type="binding site" evidence="8">
    <location>
        <begin position="183"/>
        <end position="186"/>
    </location>
    <ligand>
        <name>ATP</name>
        <dbReference type="ChEBI" id="CHEBI:30616"/>
    </ligand>
</feature>
<keyword evidence="4 8" id="KW-0566">Pantothenate biosynthesis</keyword>
<protein>
    <recommendedName>
        <fullName evidence="8">Pantothenate synthetase</fullName>
        <shortName evidence="8">PS</shortName>
        <ecNumber evidence="8">6.3.2.1</ecNumber>
    </recommendedName>
    <alternativeName>
        <fullName evidence="8">Pantoate--beta-alanine ligase</fullName>
    </alternativeName>
    <alternativeName>
        <fullName evidence="8">Pantoate-activating enzyme</fullName>
    </alternativeName>
</protein>
<evidence type="ECO:0000256" key="7">
    <source>
        <dbReference type="ARBA" id="ARBA00048258"/>
    </source>
</evidence>
<dbReference type="InterPro" id="IPR003721">
    <property type="entry name" value="Pantoate_ligase"/>
</dbReference>
<sequence>MIRSVPELRTRVDELRNGARRTVALVSTSGSLHDGHAELIRHARRRADAVVVSIYVNPLRFRTAAEYETYPRRLDEDLELLDQLGVDAVFVPEGDELLAAAEDAGTTVAELGGEHAHFARAEHLDGVLRVEAALLRAVEPDVAVYGMRDAQRVFLVRRLVARLGLRVSVDAVETVRSLDDLPISTRVGLLDAADRDAAAKLPQALDAALASAEHGVESCLAAAQQVLSGDGRISTEYLAVVDPRTFLPVAPDHCGPGLALAAIEVGGHRFVDNAELELGGERSAAPRPWTSGRHRDDETRRRSLLAALAEASPRRAAAPVA</sequence>
<evidence type="ECO:0000256" key="1">
    <source>
        <dbReference type="ARBA" id="ARBA00004990"/>
    </source>
</evidence>
<dbReference type="GO" id="GO:0005524">
    <property type="term" value="F:ATP binding"/>
    <property type="evidence" value="ECO:0007669"/>
    <property type="project" value="UniProtKB-KW"/>
</dbReference>